<dbReference type="Gene3D" id="1.10.630.10">
    <property type="entry name" value="Cytochrome P450"/>
    <property type="match status" value="1"/>
</dbReference>
<dbReference type="GO" id="GO:0016705">
    <property type="term" value="F:oxidoreductase activity, acting on paired donors, with incorporation or reduction of molecular oxygen"/>
    <property type="evidence" value="ECO:0007669"/>
    <property type="project" value="InterPro"/>
</dbReference>
<keyword evidence="9" id="KW-0560">Oxidoreductase</keyword>
<evidence type="ECO:0000256" key="1">
    <source>
        <dbReference type="ARBA" id="ARBA00001971"/>
    </source>
</evidence>
<dbReference type="RefSeq" id="XP_007771320.1">
    <property type="nucleotide sequence ID" value="XM_007773130.1"/>
</dbReference>
<dbReference type="Pfam" id="PF00067">
    <property type="entry name" value="p450"/>
    <property type="match status" value="1"/>
</dbReference>
<keyword evidence="10 13" id="KW-0408">Iron</keyword>
<dbReference type="PRINTS" id="PR00385">
    <property type="entry name" value="P450"/>
</dbReference>
<gene>
    <name evidence="15" type="ORF">CONPUDRAFT_167303</name>
</gene>
<evidence type="ECO:0000256" key="8">
    <source>
        <dbReference type="ARBA" id="ARBA00022989"/>
    </source>
</evidence>
<evidence type="ECO:0000256" key="14">
    <source>
        <dbReference type="SAM" id="Phobius"/>
    </source>
</evidence>
<sequence length="540" mass="60037">MVQSQVIRIALTAVTSVFVYYALKFLRFQCRKLTSPLRHIPGPKATHWIMGNPEVLSKDTQSIQRKWIAKFGSTFTLFGALNTRHLFTTDTRALSYVLQHGENYQKPKSRREGIVHGQGLLRVRGEQHKNQRRIMNPAFGPLQLRELTPIIFDKVNLMRDLWFREVPAGGKPVTLNALSWLSKAALDIIGLAGFHYRFNSLNPEGKPNELNAAFSAVFAASLGSFGSVNTFVRGMFPILDAVFPDNRRLKVMEARKTMAHVGNQLLAESKSQFSSENDKGGEKVKARDLLSLLVKANMSQDGGRHLTDDELSGQIPTFLVAGHETTSTATTWALFSLTQHPAVQSKLRDECLTLSTDTPTMDELNALPYLEAVVREALRVHAPVPLTYRSVTKDDVIPLGTPFVDVNGVRHESIKVARGDTVAIPIMSTNHSATIWGEDAEAFDPERWLEGNTPEGAHGIPGVWGNQMTFMGGPHACIGFRFSLLEMKALLFSLLRSFTFELAVPSEDIVPKQTMVRRPTVASQPEKGAQLPVVVRRYEA</sequence>
<dbReference type="GO" id="GO:0005506">
    <property type="term" value="F:iron ion binding"/>
    <property type="evidence" value="ECO:0007669"/>
    <property type="project" value="InterPro"/>
</dbReference>
<evidence type="ECO:0000256" key="4">
    <source>
        <dbReference type="ARBA" id="ARBA00010617"/>
    </source>
</evidence>
<dbReference type="PANTHER" id="PTHR24305:SF166">
    <property type="entry name" value="CYTOCHROME P450 12A4, MITOCHONDRIAL-RELATED"/>
    <property type="match status" value="1"/>
</dbReference>
<dbReference type="OMA" id="GLASCPH"/>
<organism evidence="15 16">
    <name type="scientific">Coniophora puteana (strain RWD-64-598)</name>
    <name type="common">Brown rot fungus</name>
    <dbReference type="NCBI Taxonomy" id="741705"/>
    <lineage>
        <taxon>Eukaryota</taxon>
        <taxon>Fungi</taxon>
        <taxon>Dikarya</taxon>
        <taxon>Basidiomycota</taxon>
        <taxon>Agaricomycotina</taxon>
        <taxon>Agaricomycetes</taxon>
        <taxon>Agaricomycetidae</taxon>
        <taxon>Boletales</taxon>
        <taxon>Coniophorineae</taxon>
        <taxon>Coniophoraceae</taxon>
        <taxon>Coniophora</taxon>
    </lineage>
</organism>
<evidence type="ECO:0000256" key="5">
    <source>
        <dbReference type="ARBA" id="ARBA00022617"/>
    </source>
</evidence>
<comment type="pathway">
    <text evidence="3">Secondary metabolite biosynthesis; terpenoid biosynthesis.</text>
</comment>
<comment type="caution">
    <text evidence="15">The sequence shown here is derived from an EMBL/GenBank/DDBJ whole genome shotgun (WGS) entry which is preliminary data.</text>
</comment>
<dbReference type="KEGG" id="cput:CONPUDRAFT_167303"/>
<keyword evidence="12 14" id="KW-0472">Membrane</keyword>
<evidence type="ECO:0000256" key="10">
    <source>
        <dbReference type="ARBA" id="ARBA00023004"/>
    </source>
</evidence>
<dbReference type="OrthoDB" id="1470350at2759"/>
<comment type="cofactor">
    <cofactor evidence="1 13">
        <name>heme</name>
        <dbReference type="ChEBI" id="CHEBI:30413"/>
    </cofactor>
</comment>
<dbReference type="InterPro" id="IPR050121">
    <property type="entry name" value="Cytochrome_P450_monoxygenase"/>
</dbReference>
<dbReference type="CDD" id="cd11069">
    <property type="entry name" value="CYP_FUM15-like"/>
    <property type="match status" value="1"/>
</dbReference>
<keyword evidence="7 13" id="KW-0479">Metal-binding</keyword>
<keyword evidence="6 14" id="KW-0812">Transmembrane</keyword>
<dbReference type="PRINTS" id="PR00465">
    <property type="entry name" value="EP450IV"/>
</dbReference>
<evidence type="ECO:0000256" key="7">
    <source>
        <dbReference type="ARBA" id="ARBA00022723"/>
    </source>
</evidence>
<comment type="similarity">
    <text evidence="4">Belongs to the cytochrome P450 family.</text>
</comment>
<feature type="transmembrane region" description="Helical" evidence="14">
    <location>
        <begin position="6"/>
        <end position="23"/>
    </location>
</feature>
<dbReference type="GeneID" id="19205740"/>
<evidence type="ECO:0000256" key="9">
    <source>
        <dbReference type="ARBA" id="ARBA00023002"/>
    </source>
</evidence>
<evidence type="ECO:0000256" key="6">
    <source>
        <dbReference type="ARBA" id="ARBA00022692"/>
    </source>
</evidence>
<evidence type="ECO:0000313" key="15">
    <source>
        <dbReference type="EMBL" id="EIW78252.1"/>
    </source>
</evidence>
<evidence type="ECO:0000256" key="3">
    <source>
        <dbReference type="ARBA" id="ARBA00004721"/>
    </source>
</evidence>
<proteinExistence type="inferred from homology"/>
<comment type="subcellular location">
    <subcellularLocation>
        <location evidence="2">Membrane</location>
    </subcellularLocation>
</comment>
<dbReference type="InterPro" id="IPR001128">
    <property type="entry name" value="Cyt_P450"/>
</dbReference>
<evidence type="ECO:0000256" key="2">
    <source>
        <dbReference type="ARBA" id="ARBA00004370"/>
    </source>
</evidence>
<dbReference type="AlphaFoldDB" id="A0A5M3MGA6"/>
<protein>
    <submittedName>
        <fullName evidence="15">Cytochrome P450</fullName>
    </submittedName>
</protein>
<accession>A0A5M3MGA6</accession>
<keyword evidence="11" id="KW-0503">Monooxygenase</keyword>
<dbReference type="GO" id="GO:0004497">
    <property type="term" value="F:monooxygenase activity"/>
    <property type="evidence" value="ECO:0007669"/>
    <property type="project" value="UniProtKB-KW"/>
</dbReference>
<dbReference type="Proteomes" id="UP000053558">
    <property type="component" value="Unassembled WGS sequence"/>
</dbReference>
<keyword evidence="8 14" id="KW-1133">Transmembrane helix</keyword>
<keyword evidence="16" id="KW-1185">Reference proteome</keyword>
<name>A0A5M3MGA6_CONPW</name>
<reference evidence="16" key="1">
    <citation type="journal article" date="2012" name="Science">
        <title>The Paleozoic origin of enzymatic lignin decomposition reconstructed from 31 fungal genomes.</title>
        <authorList>
            <person name="Floudas D."/>
            <person name="Binder M."/>
            <person name="Riley R."/>
            <person name="Barry K."/>
            <person name="Blanchette R.A."/>
            <person name="Henrissat B."/>
            <person name="Martinez A.T."/>
            <person name="Otillar R."/>
            <person name="Spatafora J.W."/>
            <person name="Yadav J.S."/>
            <person name="Aerts A."/>
            <person name="Benoit I."/>
            <person name="Boyd A."/>
            <person name="Carlson A."/>
            <person name="Copeland A."/>
            <person name="Coutinho P.M."/>
            <person name="de Vries R.P."/>
            <person name="Ferreira P."/>
            <person name="Findley K."/>
            <person name="Foster B."/>
            <person name="Gaskell J."/>
            <person name="Glotzer D."/>
            <person name="Gorecki P."/>
            <person name="Heitman J."/>
            <person name="Hesse C."/>
            <person name="Hori C."/>
            <person name="Igarashi K."/>
            <person name="Jurgens J.A."/>
            <person name="Kallen N."/>
            <person name="Kersten P."/>
            <person name="Kohler A."/>
            <person name="Kuees U."/>
            <person name="Kumar T.K.A."/>
            <person name="Kuo A."/>
            <person name="LaButti K."/>
            <person name="Larrondo L.F."/>
            <person name="Lindquist E."/>
            <person name="Ling A."/>
            <person name="Lombard V."/>
            <person name="Lucas S."/>
            <person name="Lundell T."/>
            <person name="Martin R."/>
            <person name="McLaughlin D.J."/>
            <person name="Morgenstern I."/>
            <person name="Morin E."/>
            <person name="Murat C."/>
            <person name="Nagy L.G."/>
            <person name="Nolan M."/>
            <person name="Ohm R.A."/>
            <person name="Patyshakuliyeva A."/>
            <person name="Rokas A."/>
            <person name="Ruiz-Duenas F.J."/>
            <person name="Sabat G."/>
            <person name="Salamov A."/>
            <person name="Samejima M."/>
            <person name="Schmutz J."/>
            <person name="Slot J.C."/>
            <person name="St John F."/>
            <person name="Stenlid J."/>
            <person name="Sun H."/>
            <person name="Sun S."/>
            <person name="Syed K."/>
            <person name="Tsang A."/>
            <person name="Wiebenga A."/>
            <person name="Young D."/>
            <person name="Pisabarro A."/>
            <person name="Eastwood D.C."/>
            <person name="Martin F."/>
            <person name="Cullen D."/>
            <person name="Grigoriev I.V."/>
            <person name="Hibbett D.S."/>
        </authorList>
    </citation>
    <scope>NUCLEOTIDE SEQUENCE [LARGE SCALE GENOMIC DNA]</scope>
    <source>
        <strain evidence="16">RWD-64-598 SS2</strain>
    </source>
</reference>
<dbReference type="GO" id="GO:0020037">
    <property type="term" value="F:heme binding"/>
    <property type="evidence" value="ECO:0007669"/>
    <property type="project" value="InterPro"/>
</dbReference>
<evidence type="ECO:0000256" key="11">
    <source>
        <dbReference type="ARBA" id="ARBA00023033"/>
    </source>
</evidence>
<dbReference type="InterPro" id="IPR036396">
    <property type="entry name" value="Cyt_P450_sf"/>
</dbReference>
<evidence type="ECO:0000256" key="12">
    <source>
        <dbReference type="ARBA" id="ARBA00023136"/>
    </source>
</evidence>
<evidence type="ECO:0000256" key="13">
    <source>
        <dbReference type="PIRSR" id="PIRSR602403-1"/>
    </source>
</evidence>
<keyword evidence="5 13" id="KW-0349">Heme</keyword>
<dbReference type="EMBL" id="JH711582">
    <property type="protein sequence ID" value="EIW78252.1"/>
    <property type="molecule type" value="Genomic_DNA"/>
</dbReference>
<dbReference type="InterPro" id="IPR002403">
    <property type="entry name" value="Cyt_P450_E_grp-IV"/>
</dbReference>
<dbReference type="PANTHER" id="PTHR24305">
    <property type="entry name" value="CYTOCHROME P450"/>
    <property type="match status" value="1"/>
</dbReference>
<evidence type="ECO:0000313" key="16">
    <source>
        <dbReference type="Proteomes" id="UP000053558"/>
    </source>
</evidence>
<dbReference type="SUPFAM" id="SSF48264">
    <property type="entry name" value="Cytochrome P450"/>
    <property type="match status" value="1"/>
</dbReference>
<feature type="binding site" description="axial binding residue" evidence="13">
    <location>
        <position position="477"/>
    </location>
    <ligand>
        <name>heme</name>
        <dbReference type="ChEBI" id="CHEBI:30413"/>
    </ligand>
    <ligandPart>
        <name>Fe</name>
        <dbReference type="ChEBI" id="CHEBI:18248"/>
    </ligandPart>
</feature>
<dbReference type="GO" id="GO:0016020">
    <property type="term" value="C:membrane"/>
    <property type="evidence" value="ECO:0007669"/>
    <property type="project" value="UniProtKB-SubCell"/>
</dbReference>